<keyword evidence="3 6" id="KW-0521">NADP</keyword>
<dbReference type="HAMAP" id="MF_01685">
    <property type="entry name" value="FENR2"/>
    <property type="match status" value="1"/>
</dbReference>
<dbReference type="SUPFAM" id="SSF51905">
    <property type="entry name" value="FAD/NAD(P)-binding domain"/>
    <property type="match status" value="1"/>
</dbReference>
<dbReference type="PRINTS" id="PR00368">
    <property type="entry name" value="FADPNR"/>
</dbReference>
<dbReference type="EC" id="1.18.1.2" evidence="6"/>
<keyword evidence="4 6" id="KW-0560">Oxidoreductase</keyword>
<dbReference type="InterPro" id="IPR036188">
    <property type="entry name" value="FAD/NAD-bd_sf"/>
</dbReference>
<dbReference type="PANTHER" id="PTHR48105">
    <property type="entry name" value="THIOREDOXIN REDUCTASE 1-RELATED-RELATED"/>
    <property type="match status" value="1"/>
</dbReference>
<protein>
    <recommendedName>
        <fullName evidence="6">Ferredoxin--NADP reductase</fullName>
        <shortName evidence="6">FNR</shortName>
        <shortName evidence="6">Fd-NADP(+) reductase</shortName>
        <ecNumber evidence="6">1.18.1.2</ecNumber>
    </recommendedName>
</protein>
<keyword evidence="2 6" id="KW-0274">FAD</keyword>
<feature type="domain" description="FAD/NAD(P)-binding" evidence="8">
    <location>
        <begin position="35"/>
        <end position="323"/>
    </location>
</feature>
<evidence type="ECO:0000313" key="9">
    <source>
        <dbReference type="EMBL" id="MBT1173071.1"/>
    </source>
</evidence>
<evidence type="ECO:0000256" key="2">
    <source>
        <dbReference type="ARBA" id="ARBA00022827"/>
    </source>
</evidence>
<evidence type="ECO:0000259" key="8">
    <source>
        <dbReference type="Pfam" id="PF07992"/>
    </source>
</evidence>
<keyword evidence="1 6" id="KW-0285">Flavoprotein</keyword>
<comment type="cofactor">
    <cofactor evidence="6">
        <name>FAD</name>
        <dbReference type="ChEBI" id="CHEBI:57692"/>
    </cofactor>
    <text evidence="6">Binds 1 FAD per subunit.</text>
</comment>
<evidence type="ECO:0000256" key="5">
    <source>
        <dbReference type="ARBA" id="ARBA00048132"/>
    </source>
</evidence>
<accession>A0ABS5UQC2</accession>
<dbReference type="Proteomes" id="UP000773064">
    <property type="component" value="Unassembled WGS sequence"/>
</dbReference>
<feature type="binding site" evidence="6">
    <location>
        <position position="316"/>
    </location>
    <ligand>
        <name>FAD</name>
        <dbReference type="ChEBI" id="CHEBI:57692"/>
    </ligand>
</feature>
<comment type="caution">
    <text evidence="9">The sequence shown here is derived from an EMBL/GenBank/DDBJ whole genome shotgun (WGS) entry which is preliminary data.</text>
</comment>
<proteinExistence type="inferred from homology"/>
<dbReference type="InterPro" id="IPR023753">
    <property type="entry name" value="FAD/NAD-binding_dom"/>
</dbReference>
<dbReference type="PRINTS" id="PR00469">
    <property type="entry name" value="PNDRDTASEII"/>
</dbReference>
<feature type="binding site" evidence="6">
    <location>
        <position position="71"/>
    </location>
    <ligand>
        <name>FAD</name>
        <dbReference type="ChEBI" id="CHEBI:57692"/>
    </ligand>
</feature>
<dbReference type="RefSeq" id="WP_214358339.1">
    <property type="nucleotide sequence ID" value="NZ_JAFEJS010000006.1"/>
</dbReference>
<comment type="catalytic activity">
    <reaction evidence="6">
        <text>2 reduced [2Fe-2S]-[ferredoxin] + NADP(+) + H(+) = 2 oxidized [2Fe-2S]-[ferredoxin] + NADPH</text>
        <dbReference type="Rhea" id="RHEA:20125"/>
        <dbReference type="Rhea" id="RHEA-COMP:10000"/>
        <dbReference type="Rhea" id="RHEA-COMP:10001"/>
        <dbReference type="ChEBI" id="CHEBI:15378"/>
        <dbReference type="ChEBI" id="CHEBI:33737"/>
        <dbReference type="ChEBI" id="CHEBI:33738"/>
        <dbReference type="ChEBI" id="CHEBI:57783"/>
        <dbReference type="ChEBI" id="CHEBI:58349"/>
        <dbReference type="EC" id="1.18.1.2"/>
    </reaction>
</comment>
<feature type="binding site" evidence="6">
    <location>
        <position position="76"/>
    </location>
    <ligand>
        <name>FAD</name>
        <dbReference type="ChEBI" id="CHEBI:57692"/>
    </ligand>
</feature>
<dbReference type="Pfam" id="PF07992">
    <property type="entry name" value="Pyr_redox_2"/>
    <property type="match status" value="1"/>
</dbReference>
<dbReference type="Gene3D" id="3.50.50.60">
    <property type="entry name" value="FAD/NAD(P)-binding domain"/>
    <property type="match status" value="2"/>
</dbReference>
<evidence type="ECO:0000313" key="10">
    <source>
        <dbReference type="Proteomes" id="UP000773064"/>
    </source>
</evidence>
<feature type="binding site" evidence="6">
    <location>
        <position position="63"/>
    </location>
    <ligand>
        <name>FAD</name>
        <dbReference type="ChEBI" id="CHEBI:57692"/>
    </ligand>
</feature>
<evidence type="ECO:0000256" key="4">
    <source>
        <dbReference type="ARBA" id="ARBA00023002"/>
    </source>
</evidence>
<sequence>MTEAVIEQVGTNETGVTGADGATAGTAAAEPAITDVTVIGGGPVGMFAAFYSAMRNLDVTLVDSLPELGGQVAALYPEKPIHDIAGFVSGTGAELVANLKAQLDTFPERITVHVNEEVRGLEQLADGTFTLTTSAREIRTRSVIVAIGSGAFTPRPLAIDYDRERLDGHKVFYFVKRLADFAGKTVAVAGGGDAAIDWALELERIAGKVVLIHRRDNFRALESSVARLKESTVAILTPYKFTSVTGVPDGDGLHIELAKIKSDETLALDVDALLVNYGFTSDNHLLKEWGLPVKRGDLEVNEYLETEVPRIYGVGDAVTYPGKVKLISAGFGEVPRAVNHLAEQLYPDRKQPLHE</sequence>
<dbReference type="InterPro" id="IPR022890">
    <property type="entry name" value="Fd--NADP_Rdtase_type_2"/>
</dbReference>
<feature type="binding site" evidence="6">
    <location>
        <position position="118"/>
    </location>
    <ligand>
        <name>FAD</name>
        <dbReference type="ChEBI" id="CHEBI:57692"/>
    </ligand>
</feature>
<evidence type="ECO:0000256" key="3">
    <source>
        <dbReference type="ARBA" id="ARBA00022857"/>
    </source>
</evidence>
<dbReference type="InterPro" id="IPR050097">
    <property type="entry name" value="Ferredoxin-NADP_redctase_2"/>
</dbReference>
<dbReference type="EMBL" id="JAFEJS010000006">
    <property type="protein sequence ID" value="MBT1173071.1"/>
    <property type="molecule type" value="Genomic_DNA"/>
</dbReference>
<reference evidence="9 10" key="1">
    <citation type="journal article" date="2021" name="Environ. Microbiol.">
        <title>Genetic insights into the dark matter of the mammalian gut microbiota through targeted genome reconstruction.</title>
        <authorList>
            <person name="Lugli G.A."/>
            <person name="Alessandri G."/>
            <person name="Milani C."/>
            <person name="Viappiani A."/>
            <person name="Fontana F."/>
            <person name="Tarracchini C."/>
            <person name="Mancabelli L."/>
            <person name="Argentini C."/>
            <person name="Ruiz L."/>
            <person name="Margolles A."/>
            <person name="van Sinderen D."/>
            <person name="Turroni F."/>
            <person name="Ventura M."/>
        </authorList>
    </citation>
    <scope>NUCLEOTIDE SEQUENCE [LARGE SCALE GENOMIC DNA]</scope>
    <source>
        <strain evidence="9 10">MA2</strain>
    </source>
</reference>
<comment type="subunit">
    <text evidence="6">Homodimer.</text>
</comment>
<gene>
    <name evidence="9" type="ORF">JS528_06845</name>
</gene>
<comment type="caution">
    <text evidence="6">Lacks conserved residue(s) required for the propagation of feature annotation.</text>
</comment>
<keyword evidence="10" id="KW-1185">Reference proteome</keyword>
<comment type="catalytic activity">
    <reaction evidence="5">
        <text>[thioredoxin]-dithiol + NADP(+) = [thioredoxin]-disulfide + NADPH + H(+)</text>
        <dbReference type="Rhea" id="RHEA:20345"/>
        <dbReference type="Rhea" id="RHEA-COMP:10698"/>
        <dbReference type="Rhea" id="RHEA-COMP:10700"/>
        <dbReference type="ChEBI" id="CHEBI:15378"/>
        <dbReference type="ChEBI" id="CHEBI:29950"/>
        <dbReference type="ChEBI" id="CHEBI:50058"/>
        <dbReference type="ChEBI" id="CHEBI:57783"/>
        <dbReference type="ChEBI" id="CHEBI:58349"/>
        <dbReference type="EC" id="1.8.1.9"/>
    </reaction>
</comment>
<feature type="region of interest" description="Disordered" evidence="7">
    <location>
        <begin position="1"/>
        <end position="20"/>
    </location>
</feature>
<comment type="similarity">
    <text evidence="6">Belongs to the ferredoxin--NADP reductase type 2 family.</text>
</comment>
<name>A0ABS5UQC2_9BIFI</name>
<evidence type="ECO:0000256" key="1">
    <source>
        <dbReference type="ARBA" id="ARBA00022630"/>
    </source>
</evidence>
<feature type="binding site" evidence="6">
    <location>
        <position position="152"/>
    </location>
    <ligand>
        <name>FAD</name>
        <dbReference type="ChEBI" id="CHEBI:57692"/>
    </ligand>
</feature>
<evidence type="ECO:0000256" key="7">
    <source>
        <dbReference type="SAM" id="MobiDB-lite"/>
    </source>
</evidence>
<organism evidence="9 10">
    <name type="scientific">Bifidobacterium santillanense</name>
    <dbReference type="NCBI Taxonomy" id="2809028"/>
    <lineage>
        <taxon>Bacteria</taxon>
        <taxon>Bacillati</taxon>
        <taxon>Actinomycetota</taxon>
        <taxon>Actinomycetes</taxon>
        <taxon>Bifidobacteriales</taxon>
        <taxon>Bifidobacteriaceae</taxon>
        <taxon>Bifidobacterium</taxon>
    </lineage>
</organism>
<evidence type="ECO:0000256" key="6">
    <source>
        <dbReference type="HAMAP-Rule" id="MF_01685"/>
    </source>
</evidence>